<organism evidence="1 2">
    <name type="scientific">Ricinus communis</name>
    <name type="common">Castor bean</name>
    <dbReference type="NCBI Taxonomy" id="3988"/>
    <lineage>
        <taxon>Eukaryota</taxon>
        <taxon>Viridiplantae</taxon>
        <taxon>Streptophyta</taxon>
        <taxon>Embryophyta</taxon>
        <taxon>Tracheophyta</taxon>
        <taxon>Spermatophyta</taxon>
        <taxon>Magnoliopsida</taxon>
        <taxon>eudicotyledons</taxon>
        <taxon>Gunneridae</taxon>
        <taxon>Pentapetalae</taxon>
        <taxon>rosids</taxon>
        <taxon>fabids</taxon>
        <taxon>Malpighiales</taxon>
        <taxon>Euphorbiaceae</taxon>
        <taxon>Acalyphoideae</taxon>
        <taxon>Acalypheae</taxon>
        <taxon>Ricinus</taxon>
    </lineage>
</organism>
<proteinExistence type="predicted"/>
<dbReference type="AlphaFoldDB" id="B9SYG6"/>
<evidence type="ECO:0000313" key="1">
    <source>
        <dbReference type="EMBL" id="EEF31352.1"/>
    </source>
</evidence>
<protein>
    <submittedName>
        <fullName evidence="1">Uncharacterized protein</fullName>
    </submittedName>
</protein>
<dbReference type="InParanoid" id="B9SYG6"/>
<dbReference type="Proteomes" id="UP000008311">
    <property type="component" value="Unassembled WGS sequence"/>
</dbReference>
<name>B9SYG6_RICCO</name>
<dbReference type="EMBL" id="EQ974250">
    <property type="protein sequence ID" value="EEF31352.1"/>
    <property type="molecule type" value="Genomic_DNA"/>
</dbReference>
<gene>
    <name evidence="1" type="ORF">RCOM_0754330</name>
</gene>
<accession>B9SYG6</accession>
<keyword evidence="2" id="KW-1185">Reference proteome</keyword>
<evidence type="ECO:0000313" key="2">
    <source>
        <dbReference type="Proteomes" id="UP000008311"/>
    </source>
</evidence>
<sequence length="158" mass="17776">MQLSKRLGASFGANLRTRGWLALSARIRLVIEQFGRRIAFGLKSFVRSISIVKWRSRIFSLKEGLLDYGEGVKSVVGVSTKFWLDVWLGDAPLSAFALKAIGDDELFYSVNDYWIPFIGWDWPRLMSCPLGSIVLKRAGSVRESEKLRPLKGFVASFG</sequence>
<reference evidence="2" key="1">
    <citation type="journal article" date="2010" name="Nat. Biotechnol.">
        <title>Draft genome sequence of the oilseed species Ricinus communis.</title>
        <authorList>
            <person name="Chan A.P."/>
            <person name="Crabtree J."/>
            <person name="Zhao Q."/>
            <person name="Lorenzi H."/>
            <person name="Orvis J."/>
            <person name="Puiu D."/>
            <person name="Melake-Berhan A."/>
            <person name="Jones K.M."/>
            <person name="Redman J."/>
            <person name="Chen G."/>
            <person name="Cahoon E.B."/>
            <person name="Gedil M."/>
            <person name="Stanke M."/>
            <person name="Haas B.J."/>
            <person name="Wortman J.R."/>
            <person name="Fraser-Liggett C.M."/>
            <person name="Ravel J."/>
            <person name="Rabinowicz P.D."/>
        </authorList>
    </citation>
    <scope>NUCLEOTIDE SEQUENCE [LARGE SCALE GENOMIC DNA]</scope>
    <source>
        <strain evidence="2">cv. Hale</strain>
    </source>
</reference>